<feature type="domain" description="4Fe-4S ferredoxin-type" evidence="7">
    <location>
        <begin position="13"/>
        <end position="45"/>
    </location>
</feature>
<evidence type="ECO:0000259" key="7">
    <source>
        <dbReference type="PROSITE" id="PS51379"/>
    </source>
</evidence>
<feature type="domain" description="4Fe-4S ferredoxin-type" evidence="7">
    <location>
        <begin position="70"/>
        <end position="93"/>
    </location>
</feature>
<evidence type="ECO:0000256" key="4">
    <source>
        <dbReference type="ARBA" id="ARBA00023004"/>
    </source>
</evidence>
<dbReference type="Pfam" id="PF13183">
    <property type="entry name" value="Fer4_8"/>
    <property type="match status" value="1"/>
</dbReference>
<dbReference type="eggNOG" id="COG0247">
    <property type="taxonomic scope" value="Bacteria"/>
</dbReference>
<dbReference type="PROSITE" id="PS51379">
    <property type="entry name" value="4FE4S_FER_2"/>
    <property type="match status" value="2"/>
</dbReference>
<dbReference type="GO" id="GO:0019154">
    <property type="term" value="F:glycolate dehydrogenase activity"/>
    <property type="evidence" value="ECO:0007669"/>
    <property type="project" value="UniProtKB-EC"/>
</dbReference>
<comment type="function">
    <text evidence="6">Component of a complex that catalyzes the oxidation of glycolate to glyoxylate.</text>
</comment>
<dbReference type="InterPro" id="IPR004017">
    <property type="entry name" value="Cys_rich_dom"/>
</dbReference>
<evidence type="ECO:0000256" key="1">
    <source>
        <dbReference type="ARBA" id="ARBA00022485"/>
    </source>
</evidence>
<keyword evidence="8" id="KW-0560">Oxidoreductase</keyword>
<comment type="cofactor">
    <cofactor evidence="6">
        <name>[4Fe-4S] cluster</name>
        <dbReference type="ChEBI" id="CHEBI:49883"/>
    </cofactor>
    <text evidence="6">Binds 2 [4Fe-4S] clusters.</text>
</comment>
<keyword evidence="3" id="KW-0677">Repeat</keyword>
<name>L0DY73_THIND</name>
<dbReference type="RefSeq" id="WP_015259016.1">
    <property type="nucleotide sequence ID" value="NC_019902.2"/>
</dbReference>
<accession>L0DY73</accession>
<evidence type="ECO:0000256" key="2">
    <source>
        <dbReference type="ARBA" id="ARBA00022723"/>
    </source>
</evidence>
<dbReference type="Proteomes" id="UP000010809">
    <property type="component" value="Chromosome"/>
</dbReference>
<dbReference type="InterPro" id="IPR009051">
    <property type="entry name" value="Helical_ferredxn"/>
</dbReference>
<dbReference type="SUPFAM" id="SSF54862">
    <property type="entry name" value="4Fe-4S ferredoxins"/>
    <property type="match status" value="1"/>
</dbReference>
<dbReference type="PANTHER" id="PTHR32479:SF17">
    <property type="entry name" value="GLYCOLATE OXIDASE IRON-SULFUR SUBUNIT"/>
    <property type="match status" value="1"/>
</dbReference>
<dbReference type="AlphaFoldDB" id="L0DY73"/>
<keyword evidence="2 6" id="KW-0479">Metal-binding</keyword>
<organism evidence="8 9">
    <name type="scientific">Thioalkalivibrio nitratireducens (strain DSM 14787 / UNIQEM 213 / ALEN2)</name>
    <dbReference type="NCBI Taxonomy" id="1255043"/>
    <lineage>
        <taxon>Bacteria</taxon>
        <taxon>Pseudomonadati</taxon>
        <taxon>Pseudomonadota</taxon>
        <taxon>Gammaproteobacteria</taxon>
        <taxon>Chromatiales</taxon>
        <taxon>Ectothiorhodospiraceae</taxon>
        <taxon>Thioalkalivibrio</taxon>
    </lineage>
</organism>
<dbReference type="OrthoDB" id="9765258at2"/>
<evidence type="ECO:0000256" key="6">
    <source>
        <dbReference type="PIRNR" id="PIRNR000139"/>
    </source>
</evidence>
<dbReference type="EMBL" id="CP003989">
    <property type="protein sequence ID" value="AGA33895.1"/>
    <property type="molecule type" value="Genomic_DNA"/>
</dbReference>
<dbReference type="Gene3D" id="1.10.1060.10">
    <property type="entry name" value="Alpha-helical ferredoxin"/>
    <property type="match status" value="1"/>
</dbReference>
<dbReference type="EC" id="1.1.99.14" evidence="6"/>
<reference evidence="8" key="1">
    <citation type="submission" date="2015-12" db="EMBL/GenBank/DDBJ databases">
        <authorList>
            <person name="Tikhonova T.V."/>
            <person name="Pavlov A.R."/>
            <person name="Beletsky A.V."/>
            <person name="Mardanov A.V."/>
            <person name="Sorokin D.Y."/>
            <person name="Ravin N.V."/>
            <person name="Popov V.O."/>
        </authorList>
    </citation>
    <scope>NUCLEOTIDE SEQUENCE</scope>
    <source>
        <strain evidence="8">DSM 14787</strain>
    </source>
</reference>
<dbReference type="InterPro" id="IPR017900">
    <property type="entry name" value="4Fe4S_Fe_S_CS"/>
</dbReference>
<keyword evidence="9" id="KW-1185">Reference proteome</keyword>
<comment type="catalytic activity">
    <reaction evidence="6">
        <text>(R)-lactate + A = pyruvate + AH2</text>
        <dbReference type="Rhea" id="RHEA:15089"/>
        <dbReference type="ChEBI" id="CHEBI:13193"/>
        <dbReference type="ChEBI" id="CHEBI:15361"/>
        <dbReference type="ChEBI" id="CHEBI:16004"/>
        <dbReference type="ChEBI" id="CHEBI:17499"/>
    </reaction>
</comment>
<dbReference type="NCBIfam" id="NF008434">
    <property type="entry name" value="PRK11274.1"/>
    <property type="match status" value="1"/>
</dbReference>
<dbReference type="PIRSF" id="PIRSF000139">
    <property type="entry name" value="Glc_ox_4Fe-4S"/>
    <property type="match status" value="1"/>
</dbReference>
<dbReference type="GO" id="GO:0046872">
    <property type="term" value="F:metal ion binding"/>
    <property type="evidence" value="ECO:0007669"/>
    <property type="project" value="UniProtKB-UniRule"/>
</dbReference>
<dbReference type="PROSITE" id="PS00198">
    <property type="entry name" value="4FE4S_FER_1"/>
    <property type="match status" value="1"/>
</dbReference>
<sequence length="416" mass="45715">MQTQFTERALQEPRIREADRILRNCVHCGFCNATCPTYQLLGDERDGPRGRIYLMKALLEQPHAGDKITAETRLHLDRCLTCRNCETTCPSGVEFHRLLDIGRAEIESRVPRGFRERAFRYLLRRALGSPRAAAALFRMARGIRPLLPARLREKVPPAALPAGQRPLPGRHERRMLLLEGCVQPGLSPNTNAAAARVLDRMGIDLRPAASAGCCGAMDYHMNAARDGLDRARANIDAWWPEIEPGAEAIVQTASGCGAFVKDYGRLLADDPAYAEKAAAVSRLARDLVEVLQEEPLEQLGLRTARSLAFHCPCTLQHAQRLGGAVESVLSRLGFRLTSVVDAHICCGSGGTNSITQPEIARRLRDRKMRALEAGSPELIVTANIGCQAHLASADRTPVRHWIEAVDEALERAPLPG</sequence>
<dbReference type="Pfam" id="PF02754">
    <property type="entry name" value="CCG"/>
    <property type="match status" value="2"/>
</dbReference>
<keyword evidence="6" id="KW-0249">Electron transport</keyword>
<protein>
    <recommendedName>
        <fullName evidence="6">Glycolate oxidase iron-sulfur subunit</fullName>
        <ecNumber evidence="6">1.1.99.14</ecNumber>
    </recommendedName>
</protein>
<keyword evidence="6" id="KW-0813">Transport</keyword>
<dbReference type="GO" id="GO:0051539">
    <property type="term" value="F:4 iron, 4 sulfur cluster binding"/>
    <property type="evidence" value="ECO:0007669"/>
    <property type="project" value="UniProtKB-UniRule"/>
</dbReference>
<dbReference type="HOGENOM" id="CLU_023081_0_0_6"/>
<dbReference type="InterPro" id="IPR017896">
    <property type="entry name" value="4Fe4S_Fe-S-bd"/>
</dbReference>
<dbReference type="GO" id="GO:0047809">
    <property type="term" value="F:D-lactate dehydrogenase activity"/>
    <property type="evidence" value="ECO:0007669"/>
    <property type="project" value="RHEA"/>
</dbReference>
<dbReference type="InterPro" id="IPR012257">
    <property type="entry name" value="Glc_ox_4Fe-4S"/>
</dbReference>
<dbReference type="FunFam" id="1.10.1060.10:FF:000012">
    <property type="entry name" value="Glycolate oxidase iron-sulfur subunit"/>
    <property type="match status" value="1"/>
</dbReference>
<dbReference type="KEGG" id="tni:TVNIR_2239"/>
<comment type="catalytic activity">
    <reaction evidence="6">
        <text>glycolate + A = glyoxylate + AH2</text>
        <dbReference type="Rhea" id="RHEA:21264"/>
        <dbReference type="ChEBI" id="CHEBI:13193"/>
        <dbReference type="ChEBI" id="CHEBI:17499"/>
        <dbReference type="ChEBI" id="CHEBI:29805"/>
        <dbReference type="ChEBI" id="CHEBI:36655"/>
        <dbReference type="EC" id="1.1.99.14"/>
    </reaction>
</comment>
<keyword evidence="5 6" id="KW-0411">Iron-sulfur</keyword>
<evidence type="ECO:0000256" key="5">
    <source>
        <dbReference type="ARBA" id="ARBA00023014"/>
    </source>
</evidence>
<proteinExistence type="predicted"/>
<evidence type="ECO:0000313" key="9">
    <source>
        <dbReference type="Proteomes" id="UP000010809"/>
    </source>
</evidence>
<keyword evidence="4 6" id="KW-0408">Iron</keyword>
<evidence type="ECO:0000313" key="8">
    <source>
        <dbReference type="EMBL" id="AGA33895.1"/>
    </source>
</evidence>
<keyword evidence="1 6" id="KW-0004">4Fe-4S</keyword>
<dbReference type="PANTHER" id="PTHR32479">
    <property type="entry name" value="GLYCOLATE OXIDASE IRON-SULFUR SUBUNIT"/>
    <property type="match status" value="1"/>
</dbReference>
<evidence type="ECO:0000256" key="3">
    <source>
        <dbReference type="ARBA" id="ARBA00022737"/>
    </source>
</evidence>
<dbReference type="PATRIC" id="fig|1255043.3.peg.2259"/>
<gene>
    <name evidence="8" type="primary">glcF [H]</name>
    <name evidence="8" type="ordered locus">TVNIR_2239</name>
</gene>
<dbReference type="STRING" id="1255043.TVNIR_2239"/>